<protein>
    <recommendedName>
        <fullName evidence="1">Glycosyltransferase 2-like domain-containing protein</fullName>
    </recommendedName>
</protein>
<accession>A0A2K2FQ50</accession>
<dbReference type="InterPro" id="IPR029044">
    <property type="entry name" value="Nucleotide-diphossugar_trans"/>
</dbReference>
<dbReference type="PANTHER" id="PTHR43685">
    <property type="entry name" value="GLYCOSYLTRANSFERASE"/>
    <property type="match status" value="1"/>
</dbReference>
<comment type="caution">
    <text evidence="2">The sequence shown here is derived from an EMBL/GenBank/DDBJ whole genome shotgun (WGS) entry which is preliminary data.</text>
</comment>
<dbReference type="OrthoDB" id="9802649at2"/>
<evidence type="ECO:0000313" key="2">
    <source>
        <dbReference type="EMBL" id="PNU00906.1"/>
    </source>
</evidence>
<gene>
    <name evidence="2" type="ORF">CDQ84_03215</name>
</gene>
<feature type="domain" description="Glycosyltransferase 2-like" evidence="1">
    <location>
        <begin position="3"/>
        <end position="166"/>
    </location>
</feature>
<dbReference type="KEGG" id="cthd:CDO33_01165"/>
<organism evidence="2 3">
    <name type="scientific">Clostridium thermosuccinogenes</name>
    <dbReference type="NCBI Taxonomy" id="84032"/>
    <lineage>
        <taxon>Bacteria</taxon>
        <taxon>Bacillati</taxon>
        <taxon>Bacillota</taxon>
        <taxon>Clostridia</taxon>
        <taxon>Eubacteriales</taxon>
        <taxon>Clostridiaceae</taxon>
        <taxon>Clostridium</taxon>
    </lineage>
</organism>
<dbReference type="InterPro" id="IPR050834">
    <property type="entry name" value="Glycosyltransf_2"/>
</dbReference>
<proteinExistence type="predicted"/>
<dbReference type="EMBL" id="NIOJ01000005">
    <property type="protein sequence ID" value="PNU00906.1"/>
    <property type="molecule type" value="Genomic_DNA"/>
</dbReference>
<evidence type="ECO:0000313" key="3">
    <source>
        <dbReference type="Proteomes" id="UP000236151"/>
    </source>
</evidence>
<dbReference type="SUPFAM" id="SSF53448">
    <property type="entry name" value="Nucleotide-diphospho-sugar transferases"/>
    <property type="match status" value="1"/>
</dbReference>
<name>A0A2K2FQ50_9CLOT</name>
<dbReference type="AlphaFoldDB" id="A0A2K2FQ50"/>
<reference evidence="2 3" key="1">
    <citation type="submission" date="2017-06" db="EMBL/GenBank/DDBJ databases">
        <title>Investigating the central metabolism of Clostridium thermosuccinogenes.</title>
        <authorList>
            <person name="Koendjbiharie J.G."/>
            <person name="van Kranenburg R."/>
        </authorList>
    </citation>
    <scope>NUCLEOTIDE SEQUENCE [LARGE SCALE GENOMIC DNA]</scope>
    <source>
        <strain evidence="2 3">DSM 5806</strain>
    </source>
</reference>
<dbReference type="RefSeq" id="WP_103080289.1">
    <property type="nucleotide sequence ID" value="NZ_NIOJ01000005.1"/>
</dbReference>
<keyword evidence="3" id="KW-1185">Reference proteome</keyword>
<dbReference type="Proteomes" id="UP000236151">
    <property type="component" value="Unassembled WGS sequence"/>
</dbReference>
<evidence type="ECO:0000259" key="1">
    <source>
        <dbReference type="Pfam" id="PF00535"/>
    </source>
</evidence>
<sequence length="316" mass="37484">MISVCMATYNGEKFIEEQLLSILKQTRQPEEVVICDDNSSDNTAKIIAQFIEDNGLQDRWKLIINKENKGYPMNFFYCIDNCKGDIVFLSDQDDVWKIDKIERMETVLNENPNIQLLSCNYGVIDADNNKINGLMTPKTSETMKITPVYIQDILRSFRWPGMTMAIRKNYYKKICSNFRNLRAAHDMIFAIFASNDNGFYYYDYIGVYHRRHSNNTAKEEHRIFKLLNLERKLFEVEKYNNILEEIVCKEFNLNTEVNTAIKERLKISKFRYDILKKRKFSKLFSLYIKNMNYLRVKSFICDFWLLCFGGYGKYSN</sequence>
<dbReference type="InterPro" id="IPR001173">
    <property type="entry name" value="Glyco_trans_2-like"/>
</dbReference>
<dbReference type="Pfam" id="PF00535">
    <property type="entry name" value="Glycos_transf_2"/>
    <property type="match status" value="1"/>
</dbReference>
<dbReference type="PANTHER" id="PTHR43685:SF2">
    <property type="entry name" value="GLYCOSYLTRANSFERASE 2-LIKE DOMAIN-CONTAINING PROTEIN"/>
    <property type="match status" value="1"/>
</dbReference>
<dbReference type="Gene3D" id="3.90.550.10">
    <property type="entry name" value="Spore Coat Polysaccharide Biosynthesis Protein SpsA, Chain A"/>
    <property type="match status" value="1"/>
</dbReference>